<organism evidence="2 3">
    <name type="scientific">Stachybotrys elegans</name>
    <dbReference type="NCBI Taxonomy" id="80388"/>
    <lineage>
        <taxon>Eukaryota</taxon>
        <taxon>Fungi</taxon>
        <taxon>Dikarya</taxon>
        <taxon>Ascomycota</taxon>
        <taxon>Pezizomycotina</taxon>
        <taxon>Sordariomycetes</taxon>
        <taxon>Hypocreomycetidae</taxon>
        <taxon>Hypocreales</taxon>
        <taxon>Stachybotryaceae</taxon>
        <taxon>Stachybotrys</taxon>
    </lineage>
</organism>
<name>A0A8K0WVL3_9HYPO</name>
<evidence type="ECO:0000313" key="2">
    <source>
        <dbReference type="EMBL" id="KAH7326313.1"/>
    </source>
</evidence>
<comment type="caution">
    <text evidence="2">The sequence shown here is derived from an EMBL/GenBank/DDBJ whole genome shotgun (WGS) entry which is preliminary data.</text>
</comment>
<proteinExistence type="predicted"/>
<dbReference type="OrthoDB" id="6077919at2759"/>
<feature type="region of interest" description="Disordered" evidence="1">
    <location>
        <begin position="1"/>
        <end position="137"/>
    </location>
</feature>
<feature type="compositionally biased region" description="Low complexity" evidence="1">
    <location>
        <begin position="27"/>
        <end position="43"/>
    </location>
</feature>
<gene>
    <name evidence="2" type="ORF">B0I35DRAFT_131469</name>
</gene>
<evidence type="ECO:0000313" key="3">
    <source>
        <dbReference type="Proteomes" id="UP000813444"/>
    </source>
</evidence>
<feature type="region of interest" description="Disordered" evidence="1">
    <location>
        <begin position="217"/>
        <end position="258"/>
    </location>
</feature>
<reference evidence="2" key="1">
    <citation type="journal article" date="2021" name="Nat. Commun.">
        <title>Genetic determinants of endophytism in the Arabidopsis root mycobiome.</title>
        <authorList>
            <person name="Mesny F."/>
            <person name="Miyauchi S."/>
            <person name="Thiergart T."/>
            <person name="Pickel B."/>
            <person name="Atanasova L."/>
            <person name="Karlsson M."/>
            <person name="Huettel B."/>
            <person name="Barry K.W."/>
            <person name="Haridas S."/>
            <person name="Chen C."/>
            <person name="Bauer D."/>
            <person name="Andreopoulos W."/>
            <person name="Pangilinan J."/>
            <person name="LaButti K."/>
            <person name="Riley R."/>
            <person name="Lipzen A."/>
            <person name="Clum A."/>
            <person name="Drula E."/>
            <person name="Henrissat B."/>
            <person name="Kohler A."/>
            <person name="Grigoriev I.V."/>
            <person name="Martin F.M."/>
            <person name="Hacquard S."/>
        </authorList>
    </citation>
    <scope>NUCLEOTIDE SEQUENCE</scope>
    <source>
        <strain evidence="2">MPI-CAGE-CH-0235</strain>
    </source>
</reference>
<dbReference type="Proteomes" id="UP000813444">
    <property type="component" value="Unassembled WGS sequence"/>
</dbReference>
<sequence>MASLKEIINPDDDQVDSPNVKKDKDQPGPSSFHAPSPSSTPSSNYPPIPSLASRHSQRRPSPPHPSQSLDTEPHPFTPAHYPPPDAANRDESNKSADSMDSPAVHYGRPVAPSRPSNNGSMVRPFQSSGAGSGSVRLTPVTGKISRAKKGVAVHECDQCHPPKVRSFPVRSGYASCSRQLTRSIGLYQSRASQATQAEPQPPGSALSCLWLYQNLSPKRSPRTPPAKARARRAIPPGEPFIKHPTAIDRQPISSPLAI</sequence>
<keyword evidence="3" id="KW-1185">Reference proteome</keyword>
<accession>A0A8K0WVL3</accession>
<feature type="compositionally biased region" description="Polar residues" evidence="1">
    <location>
        <begin position="114"/>
        <end position="129"/>
    </location>
</feature>
<protein>
    <submittedName>
        <fullName evidence="2">Uncharacterized protein</fullName>
    </submittedName>
</protein>
<dbReference type="EMBL" id="JAGPNK010000002">
    <property type="protein sequence ID" value="KAH7326313.1"/>
    <property type="molecule type" value="Genomic_DNA"/>
</dbReference>
<dbReference type="AlphaFoldDB" id="A0A8K0WVL3"/>
<evidence type="ECO:0000256" key="1">
    <source>
        <dbReference type="SAM" id="MobiDB-lite"/>
    </source>
</evidence>